<dbReference type="EMBL" id="LT934119">
    <property type="protein sequence ID" value="VAI21553.1"/>
    <property type="molecule type" value="Genomic_DNA"/>
</dbReference>
<keyword evidence="2" id="KW-0732">Signal</keyword>
<protein>
    <submittedName>
        <fullName evidence="3">Uncharacterized protein</fullName>
    </submittedName>
</protein>
<evidence type="ECO:0000256" key="1">
    <source>
        <dbReference type="SAM" id="MobiDB-lite"/>
    </source>
</evidence>
<dbReference type="AlphaFoldDB" id="A0A9R0U045"/>
<feature type="region of interest" description="Disordered" evidence="1">
    <location>
        <begin position="33"/>
        <end position="72"/>
    </location>
</feature>
<feature type="signal peptide" evidence="2">
    <location>
        <begin position="1"/>
        <end position="27"/>
    </location>
</feature>
<dbReference type="PROSITE" id="PS51257">
    <property type="entry name" value="PROKAR_LIPOPROTEIN"/>
    <property type="match status" value="1"/>
</dbReference>
<evidence type="ECO:0000313" key="4">
    <source>
        <dbReference type="Proteomes" id="UP000324705"/>
    </source>
</evidence>
<sequence length="72" mass="7379">MARTLAVAVVLALSLLVFLSACPCADARPMSARPAYDAAAEGTEMDVPPGGGGVQTGQQPKWGFYPGNKNGK</sequence>
<proteinExistence type="predicted"/>
<evidence type="ECO:0000256" key="2">
    <source>
        <dbReference type="SAM" id="SignalP"/>
    </source>
</evidence>
<gene>
    <name evidence="3" type="ORF">TRITD_5Av1G199490</name>
</gene>
<keyword evidence="4" id="KW-1185">Reference proteome</keyword>
<name>A0A9R0U045_TRITD</name>
<dbReference type="Gramene" id="TRITD5Av1G199490.2">
    <property type="protein sequence ID" value="TRITD5Av1G199490.2"/>
    <property type="gene ID" value="TRITD5Av1G199490"/>
</dbReference>
<reference evidence="3 4" key="1">
    <citation type="submission" date="2017-09" db="EMBL/GenBank/DDBJ databases">
        <authorList>
            <consortium name="International Durum Wheat Genome Sequencing Consortium (IDWGSC)"/>
            <person name="Milanesi L."/>
        </authorList>
    </citation>
    <scope>NUCLEOTIDE SEQUENCE [LARGE SCALE GENOMIC DNA]</scope>
    <source>
        <strain evidence="4">cv. Svevo</strain>
    </source>
</reference>
<organism evidence="3 4">
    <name type="scientific">Triticum turgidum subsp. durum</name>
    <name type="common">Durum wheat</name>
    <name type="synonym">Triticum durum</name>
    <dbReference type="NCBI Taxonomy" id="4567"/>
    <lineage>
        <taxon>Eukaryota</taxon>
        <taxon>Viridiplantae</taxon>
        <taxon>Streptophyta</taxon>
        <taxon>Embryophyta</taxon>
        <taxon>Tracheophyta</taxon>
        <taxon>Spermatophyta</taxon>
        <taxon>Magnoliopsida</taxon>
        <taxon>Liliopsida</taxon>
        <taxon>Poales</taxon>
        <taxon>Poaceae</taxon>
        <taxon>BOP clade</taxon>
        <taxon>Pooideae</taxon>
        <taxon>Triticodae</taxon>
        <taxon>Triticeae</taxon>
        <taxon>Triticinae</taxon>
        <taxon>Triticum</taxon>
    </lineage>
</organism>
<feature type="chain" id="PRO_5040517632" evidence="2">
    <location>
        <begin position="28"/>
        <end position="72"/>
    </location>
</feature>
<dbReference type="Proteomes" id="UP000324705">
    <property type="component" value="Chromosome 5A"/>
</dbReference>
<accession>A0A9R0U045</accession>
<evidence type="ECO:0000313" key="3">
    <source>
        <dbReference type="EMBL" id="VAI21553.1"/>
    </source>
</evidence>